<reference evidence="3" key="1">
    <citation type="submission" date="2022-01" db="EMBL/GenBank/DDBJ databases">
        <authorList>
            <person name="King R."/>
        </authorList>
    </citation>
    <scope>NUCLEOTIDE SEQUENCE</scope>
</reference>
<dbReference type="SUPFAM" id="SSF57625">
    <property type="entry name" value="Invertebrate chitin-binding proteins"/>
    <property type="match status" value="1"/>
</dbReference>
<keyword evidence="4" id="KW-1185">Reference proteome</keyword>
<keyword evidence="1" id="KW-0732">Signal</keyword>
<evidence type="ECO:0000313" key="4">
    <source>
        <dbReference type="Proteomes" id="UP001153709"/>
    </source>
</evidence>
<proteinExistence type="predicted"/>
<feature type="chain" id="PRO_5040478507" description="Chitin-binding type-2 domain-containing protein" evidence="1">
    <location>
        <begin position="17"/>
        <end position="116"/>
    </location>
</feature>
<accession>A0A9N9T3L5</accession>
<gene>
    <name evidence="3" type="ORF">DIABBA_LOCUS8199</name>
</gene>
<dbReference type="Gene3D" id="2.170.140.10">
    <property type="entry name" value="Chitin binding domain"/>
    <property type="match status" value="1"/>
</dbReference>
<protein>
    <recommendedName>
        <fullName evidence="2">Chitin-binding type-2 domain-containing protein</fullName>
    </recommendedName>
</protein>
<evidence type="ECO:0000256" key="1">
    <source>
        <dbReference type="SAM" id="SignalP"/>
    </source>
</evidence>
<dbReference type="AlphaFoldDB" id="A0A9N9T3L5"/>
<dbReference type="Pfam" id="PF01607">
    <property type="entry name" value="CBM_14"/>
    <property type="match status" value="1"/>
</dbReference>
<feature type="domain" description="Chitin-binding type-2" evidence="2">
    <location>
        <begin position="40"/>
        <end position="98"/>
    </location>
</feature>
<dbReference type="GO" id="GO:0008061">
    <property type="term" value="F:chitin binding"/>
    <property type="evidence" value="ECO:0007669"/>
    <property type="project" value="InterPro"/>
</dbReference>
<dbReference type="GO" id="GO:0005576">
    <property type="term" value="C:extracellular region"/>
    <property type="evidence" value="ECO:0007669"/>
    <property type="project" value="InterPro"/>
</dbReference>
<organism evidence="3 4">
    <name type="scientific">Diabrotica balteata</name>
    <name type="common">Banded cucumber beetle</name>
    <dbReference type="NCBI Taxonomy" id="107213"/>
    <lineage>
        <taxon>Eukaryota</taxon>
        <taxon>Metazoa</taxon>
        <taxon>Ecdysozoa</taxon>
        <taxon>Arthropoda</taxon>
        <taxon>Hexapoda</taxon>
        <taxon>Insecta</taxon>
        <taxon>Pterygota</taxon>
        <taxon>Neoptera</taxon>
        <taxon>Endopterygota</taxon>
        <taxon>Coleoptera</taxon>
        <taxon>Polyphaga</taxon>
        <taxon>Cucujiformia</taxon>
        <taxon>Chrysomeloidea</taxon>
        <taxon>Chrysomelidae</taxon>
        <taxon>Galerucinae</taxon>
        <taxon>Diabroticina</taxon>
        <taxon>Diabroticites</taxon>
        <taxon>Diabrotica</taxon>
    </lineage>
</organism>
<dbReference type="InterPro" id="IPR036508">
    <property type="entry name" value="Chitin-bd_dom_sf"/>
</dbReference>
<dbReference type="EMBL" id="OU898280">
    <property type="protein sequence ID" value="CAG9834947.1"/>
    <property type="molecule type" value="Genomic_DNA"/>
</dbReference>
<evidence type="ECO:0000259" key="2">
    <source>
        <dbReference type="PROSITE" id="PS50940"/>
    </source>
</evidence>
<dbReference type="PROSITE" id="PS50940">
    <property type="entry name" value="CHIT_BIND_II"/>
    <property type="match status" value="1"/>
</dbReference>
<dbReference type="Proteomes" id="UP001153709">
    <property type="component" value="Chromosome 5"/>
</dbReference>
<dbReference type="InterPro" id="IPR002557">
    <property type="entry name" value="Chitin-bd_dom"/>
</dbReference>
<feature type="signal peptide" evidence="1">
    <location>
        <begin position="1"/>
        <end position="16"/>
    </location>
</feature>
<evidence type="ECO:0000313" key="3">
    <source>
        <dbReference type="EMBL" id="CAG9834947.1"/>
    </source>
</evidence>
<name>A0A9N9T3L5_DIABA</name>
<sequence length="116" mass="12645">MLKLVVLFCAIVVVICQEDTTLPDETTPELTTIAPTRRPSVTCPPFDPSKPPVYVPDPVYCDIFYECSGSTPFEFHCAPGTNFNIEKGLCDFGVDCGDRSTTIGTTTEETTPTPSF</sequence>
<dbReference type="SMART" id="SM00494">
    <property type="entry name" value="ChtBD2"/>
    <property type="match status" value="1"/>
</dbReference>
<dbReference type="OrthoDB" id="6020543at2759"/>